<dbReference type="GO" id="GO:0006310">
    <property type="term" value="P:DNA recombination"/>
    <property type="evidence" value="ECO:0007669"/>
    <property type="project" value="UniProtKB-KW"/>
</dbReference>
<protein>
    <submittedName>
        <fullName evidence="3">Integrase, catalytic region</fullName>
    </submittedName>
</protein>
<dbReference type="InterPro" id="IPR009057">
    <property type="entry name" value="Homeodomain-like_sf"/>
</dbReference>
<dbReference type="EMBL" id="CP000937">
    <property type="protein sequence ID" value="ABZ86890.1"/>
    <property type="molecule type" value="Genomic_DNA"/>
</dbReference>
<dbReference type="InterPro" id="IPR001584">
    <property type="entry name" value="Integrase_cat-core"/>
</dbReference>
<dbReference type="NCBIfam" id="NF033563">
    <property type="entry name" value="transpos_IS30"/>
    <property type="match status" value="1"/>
</dbReference>
<dbReference type="GO" id="GO:0032196">
    <property type="term" value="P:transposition"/>
    <property type="evidence" value="ECO:0007669"/>
    <property type="project" value="TreeGrafter"/>
</dbReference>
<dbReference type="InterPro" id="IPR051917">
    <property type="entry name" value="Transposase-Integrase"/>
</dbReference>
<keyword evidence="1" id="KW-0233">DNA recombination</keyword>
<organism evidence="3">
    <name type="scientific">Francisella philomiragia subsp. philomiragia (strain ATCC 25017 / CCUG 19701 / FSC 153 / O#319-036)</name>
    <dbReference type="NCBI Taxonomy" id="484022"/>
    <lineage>
        <taxon>Bacteria</taxon>
        <taxon>Pseudomonadati</taxon>
        <taxon>Pseudomonadota</taxon>
        <taxon>Gammaproteobacteria</taxon>
        <taxon>Thiotrichales</taxon>
        <taxon>Francisellaceae</taxon>
        <taxon>Francisella</taxon>
    </lineage>
</organism>
<dbReference type="PANTHER" id="PTHR10948:SF23">
    <property type="entry name" value="TRANSPOSASE INSI FOR INSERTION SEQUENCE ELEMENT IS30A-RELATED"/>
    <property type="match status" value="1"/>
</dbReference>
<dbReference type="SUPFAM" id="SSF46689">
    <property type="entry name" value="Homeodomain-like"/>
    <property type="match status" value="1"/>
</dbReference>
<dbReference type="PANTHER" id="PTHR10948">
    <property type="entry name" value="TRANSPOSASE"/>
    <property type="match status" value="1"/>
</dbReference>
<reference evidence="3" key="1">
    <citation type="submission" date="2009-01" db="EMBL/GenBank/DDBJ databases">
        <title>Complete sequence of chromosome of Francisella philomiragia subsp. philomiragia ATCC 25017.</title>
        <authorList>
            <consortium name="US DOE Joint Genome Institute"/>
            <person name="Copeland A."/>
            <person name="Lucas S."/>
            <person name="Lapidus A."/>
            <person name="Barry K."/>
            <person name="Detter J.C."/>
            <person name="Glavina del Rio T."/>
            <person name="Hammon N."/>
            <person name="Israni S."/>
            <person name="Dalin E."/>
            <person name="Tice H."/>
            <person name="Pitluck S."/>
            <person name="Chain P."/>
            <person name="Malfatti S."/>
            <person name="Shin M."/>
            <person name="Vergez L."/>
            <person name="Schmutz J."/>
            <person name="Larimer F."/>
            <person name="Land M."/>
            <person name="Hauser L."/>
            <person name="Richardson P."/>
        </authorList>
    </citation>
    <scope>NUCLEOTIDE SEQUENCE</scope>
    <source>
        <strain evidence="3">ATCC 25017</strain>
    </source>
</reference>
<dbReference type="InterPro" id="IPR012337">
    <property type="entry name" value="RNaseH-like_sf"/>
</dbReference>
<dbReference type="AlphaFoldDB" id="B0TVY2"/>
<dbReference type="GO" id="GO:0003676">
    <property type="term" value="F:nucleic acid binding"/>
    <property type="evidence" value="ECO:0007669"/>
    <property type="project" value="InterPro"/>
</dbReference>
<accession>B0TVY2</accession>
<evidence type="ECO:0000256" key="1">
    <source>
        <dbReference type="ARBA" id="ARBA00023172"/>
    </source>
</evidence>
<feature type="domain" description="Integrase catalytic" evidence="2">
    <location>
        <begin position="148"/>
        <end position="307"/>
    </location>
</feature>
<dbReference type="GO" id="GO:0015074">
    <property type="term" value="P:DNA integration"/>
    <property type="evidence" value="ECO:0007669"/>
    <property type="project" value="InterPro"/>
</dbReference>
<evidence type="ECO:0000259" key="2">
    <source>
        <dbReference type="PROSITE" id="PS50994"/>
    </source>
</evidence>
<evidence type="ECO:0000313" key="3">
    <source>
        <dbReference type="EMBL" id="ABZ86890.1"/>
    </source>
</evidence>
<dbReference type="SUPFAM" id="SSF53098">
    <property type="entry name" value="Ribonuclease H-like"/>
    <property type="match status" value="1"/>
</dbReference>
<dbReference type="GO" id="GO:0004803">
    <property type="term" value="F:transposase activity"/>
    <property type="evidence" value="ECO:0007669"/>
    <property type="project" value="TreeGrafter"/>
</dbReference>
<dbReference type="KEGG" id="fph:Fphi_0670"/>
<dbReference type="Pfam" id="PF13936">
    <property type="entry name" value="HTH_38"/>
    <property type="match status" value="1"/>
</dbReference>
<dbReference type="eggNOG" id="COG2826">
    <property type="taxonomic scope" value="Bacteria"/>
</dbReference>
<dbReference type="InterPro" id="IPR025246">
    <property type="entry name" value="IS30-like_HTH"/>
</dbReference>
<name>B0TVY2_FRAP2</name>
<dbReference type="PROSITE" id="PS50994">
    <property type="entry name" value="INTEGRASE"/>
    <property type="match status" value="1"/>
</dbReference>
<proteinExistence type="predicted"/>
<dbReference type="HOGENOM" id="CLU_035706_0_1_6"/>
<dbReference type="InterPro" id="IPR036397">
    <property type="entry name" value="RNaseH_sf"/>
</dbReference>
<dbReference type="GO" id="GO:0005829">
    <property type="term" value="C:cytosol"/>
    <property type="evidence" value="ECO:0007669"/>
    <property type="project" value="TreeGrafter"/>
</dbReference>
<dbReference type="InterPro" id="IPR053392">
    <property type="entry name" value="Transposase_IS30-like"/>
</dbReference>
<dbReference type="Gene3D" id="3.30.420.10">
    <property type="entry name" value="Ribonuclease H-like superfamily/Ribonuclease H"/>
    <property type="match status" value="1"/>
</dbReference>
<sequence>MTHRHLTLSNRYCIEELLKLGYSTLQISKKIGYSETTIKKELSRNSIKGKYDADTAQKLYESRRSSNNHKLSDKVKKLIISLMKKKISPELICGRLKHEGIINITHKAIYNFIRRSNLKHLLFFKGRKYNYKKEKASKQGKIKDRVSISDRPDCANDRQELYHFEGDTIIGKDHKGAIVIMVDRASRFTILGKSLDRTANSINRILYRASNSYKILTATFDNGKEFAKHKKLTSKTGIKVFFADAYSPWQRGTNENMNRYVRQFIPKGTDFSNISHQYLRKLQIDLNNRPKKCLNYLTPNEVHFEININIESTI</sequence>
<gene>
    <name evidence="3" type="ordered locus">Fphi_0670</name>
</gene>